<keyword evidence="1" id="KW-1133">Transmembrane helix</keyword>
<dbReference type="EMBL" id="AE015929">
    <property type="protein sequence ID" value="AAO05596.1"/>
    <property type="molecule type" value="Genomic_DNA"/>
</dbReference>
<gene>
    <name evidence="2" type="ordered locus">SE_1955</name>
</gene>
<protein>
    <submittedName>
        <fullName evidence="2">Copper export proteins</fullName>
    </submittedName>
</protein>
<name>A0A0H2VJ70_STAES</name>
<keyword evidence="1" id="KW-0812">Transmembrane</keyword>
<feature type="transmembrane region" description="Helical" evidence="1">
    <location>
        <begin position="127"/>
        <end position="149"/>
    </location>
</feature>
<evidence type="ECO:0000313" key="3">
    <source>
        <dbReference type="Proteomes" id="UP000001411"/>
    </source>
</evidence>
<dbReference type="KEGG" id="sep:SE_1955"/>
<evidence type="ECO:0000313" key="2">
    <source>
        <dbReference type="EMBL" id="AAO05596.1"/>
    </source>
</evidence>
<accession>A0A0H2VJ70</accession>
<feature type="transmembrane region" description="Helical" evidence="1">
    <location>
        <begin position="21"/>
        <end position="47"/>
    </location>
</feature>
<reference evidence="2 3" key="1">
    <citation type="journal article" date="2003" name="Mol. Microbiol.">
        <title>Genome-based analysis of virulence genes in a non-biofilm-forming Staphylococcus epidermidis strain (ATCC 12228).</title>
        <authorList>
            <person name="Zhang Y.Q."/>
            <person name="Ren S.X."/>
            <person name="Li H.L."/>
            <person name="Wang Y.X."/>
            <person name="Fu G."/>
            <person name="Yang J."/>
            <person name="Qin Z.Q."/>
            <person name="Miao Y.G."/>
            <person name="Wang W.Y."/>
            <person name="Chen R.S."/>
            <person name="Shen Y."/>
            <person name="Chen Z."/>
            <person name="Yuan Z.H."/>
            <person name="Zhao G.P."/>
            <person name="Qu D."/>
            <person name="Danchin A."/>
            <person name="Wen Y.M."/>
        </authorList>
    </citation>
    <scope>NUCLEOTIDE SEQUENCE [LARGE SCALE GENOMIC DNA]</scope>
    <source>
        <strain evidence="3">ATCC 12228 / FDA PCI 1200</strain>
    </source>
</reference>
<keyword evidence="1" id="KW-0472">Membrane</keyword>
<evidence type="ECO:0000256" key="1">
    <source>
        <dbReference type="SAM" id="Phobius"/>
    </source>
</evidence>
<sequence length="151" mass="17271">MIAVISMSGHVWSQQVPLWSIIIRTIHLIGLTLWLGSLVYLICYAIKVKINQLTSVRRMLLKVNIIAVFMLVFTGILMAIDETNTLTLWNNVSAWSIYLVIKIAGIITMMLLGFYQTMRALRQRQQVHRFALMTELLIGMILIFAGIMMSK</sequence>
<dbReference type="Proteomes" id="UP000001411">
    <property type="component" value="Chromosome"/>
</dbReference>
<dbReference type="RefSeq" id="WP_002438352.1">
    <property type="nucleotide sequence ID" value="NC_004461.1"/>
</dbReference>
<feature type="transmembrane region" description="Helical" evidence="1">
    <location>
        <begin position="92"/>
        <end position="115"/>
    </location>
</feature>
<dbReference type="HOGENOM" id="CLU_108043_0_0_9"/>
<feature type="transmembrane region" description="Helical" evidence="1">
    <location>
        <begin position="59"/>
        <end position="80"/>
    </location>
</feature>
<dbReference type="OrthoDB" id="2353937at2"/>
<dbReference type="PATRIC" id="fig|176280.10.peg.1908"/>
<dbReference type="eggNOG" id="COG1276">
    <property type="taxonomic scope" value="Bacteria"/>
</dbReference>
<organism evidence="2 3">
    <name type="scientific">Staphylococcus epidermidis (strain ATCC 12228 / FDA PCI 1200)</name>
    <dbReference type="NCBI Taxonomy" id="176280"/>
    <lineage>
        <taxon>Bacteria</taxon>
        <taxon>Bacillati</taxon>
        <taxon>Bacillota</taxon>
        <taxon>Bacilli</taxon>
        <taxon>Bacillales</taxon>
        <taxon>Staphylococcaceae</taxon>
        <taxon>Staphylococcus</taxon>
    </lineage>
</organism>
<proteinExistence type="predicted"/>
<dbReference type="AlphaFoldDB" id="A0A0H2VJ70"/>